<accession>A0A918PUB3</accession>
<name>A0A918PUB3_9CAUL</name>
<dbReference type="RefSeq" id="WP_189484781.1">
    <property type="nucleotide sequence ID" value="NZ_BMZB01000001.1"/>
</dbReference>
<comment type="caution">
    <text evidence="1">Lacks conserved residue(s) required for the propagation of feature annotation.</text>
</comment>
<organism evidence="3 4">
    <name type="scientific">Asticcacaulis endophyticus</name>
    <dbReference type="NCBI Taxonomy" id="1395890"/>
    <lineage>
        <taxon>Bacteria</taxon>
        <taxon>Pseudomonadati</taxon>
        <taxon>Pseudomonadota</taxon>
        <taxon>Alphaproteobacteria</taxon>
        <taxon>Caulobacterales</taxon>
        <taxon>Caulobacteraceae</taxon>
        <taxon>Asticcacaulis</taxon>
    </lineage>
</organism>
<dbReference type="PIRSF" id="PIRSF000714">
    <property type="entry name" value="HIT"/>
    <property type="match status" value="1"/>
</dbReference>
<dbReference type="InterPro" id="IPR011146">
    <property type="entry name" value="HIT-like"/>
</dbReference>
<dbReference type="InterPro" id="IPR036265">
    <property type="entry name" value="HIT-like_sf"/>
</dbReference>
<dbReference type="Pfam" id="PF01230">
    <property type="entry name" value="HIT"/>
    <property type="match status" value="1"/>
</dbReference>
<dbReference type="Gene3D" id="3.30.428.10">
    <property type="entry name" value="HIT-like"/>
    <property type="match status" value="1"/>
</dbReference>
<dbReference type="InterPro" id="IPR026026">
    <property type="entry name" value="HIT_Hint"/>
</dbReference>
<dbReference type="PROSITE" id="PS51084">
    <property type="entry name" value="HIT_2"/>
    <property type="match status" value="1"/>
</dbReference>
<feature type="domain" description="HIT" evidence="2">
    <location>
        <begin position="54"/>
        <end position="128"/>
    </location>
</feature>
<protein>
    <submittedName>
        <fullName evidence="3">HIT domain-containing protein</fullName>
    </submittedName>
</protein>
<evidence type="ECO:0000313" key="4">
    <source>
        <dbReference type="Proteomes" id="UP000662572"/>
    </source>
</evidence>
<dbReference type="EMBL" id="BMZB01000001">
    <property type="protein sequence ID" value="GGZ23095.1"/>
    <property type="molecule type" value="Genomic_DNA"/>
</dbReference>
<keyword evidence="4" id="KW-1185">Reference proteome</keyword>
<dbReference type="AlphaFoldDB" id="A0A918PUB3"/>
<dbReference type="Proteomes" id="UP000662572">
    <property type="component" value="Unassembled WGS sequence"/>
</dbReference>
<reference evidence="3" key="1">
    <citation type="journal article" date="2014" name="Int. J. Syst. Evol. Microbiol.">
        <title>Complete genome sequence of Corynebacterium casei LMG S-19264T (=DSM 44701T), isolated from a smear-ripened cheese.</title>
        <authorList>
            <consortium name="US DOE Joint Genome Institute (JGI-PGF)"/>
            <person name="Walter F."/>
            <person name="Albersmeier A."/>
            <person name="Kalinowski J."/>
            <person name="Ruckert C."/>
        </authorList>
    </citation>
    <scope>NUCLEOTIDE SEQUENCE</scope>
    <source>
        <strain evidence="3">KCTC 32296</strain>
    </source>
</reference>
<proteinExistence type="predicted"/>
<dbReference type="SUPFAM" id="SSF54197">
    <property type="entry name" value="HIT-like"/>
    <property type="match status" value="1"/>
</dbReference>
<dbReference type="GO" id="GO:0003824">
    <property type="term" value="F:catalytic activity"/>
    <property type="evidence" value="ECO:0007669"/>
    <property type="project" value="InterPro"/>
</dbReference>
<gene>
    <name evidence="3" type="ORF">GCM10011273_05020</name>
</gene>
<reference evidence="3" key="2">
    <citation type="submission" date="2020-09" db="EMBL/GenBank/DDBJ databases">
        <authorList>
            <person name="Sun Q."/>
            <person name="Kim S."/>
        </authorList>
    </citation>
    <scope>NUCLEOTIDE SEQUENCE</scope>
    <source>
        <strain evidence="3">KCTC 32296</strain>
    </source>
</reference>
<evidence type="ECO:0000259" key="2">
    <source>
        <dbReference type="PROSITE" id="PS51084"/>
    </source>
</evidence>
<comment type="caution">
    <text evidence="3">The sequence shown here is derived from an EMBL/GenBank/DDBJ whole genome shotgun (WGS) entry which is preliminary data.</text>
</comment>
<sequence>MTAPETIITPCLDCEYRLDDGFILDARIEASSAFIAHLNLCQMRLQNDGRFPWLVLVPTIADFRELTELSDPQILDMMSDIRKAEKLLRAAAGHLGFEIEKLNIANLGNIVAQLHIHVIGRNSSDPAWPGPVWGFGQSEAYANTADLIAALRKAL</sequence>
<evidence type="ECO:0000313" key="3">
    <source>
        <dbReference type="EMBL" id="GGZ23095.1"/>
    </source>
</evidence>
<evidence type="ECO:0000256" key="1">
    <source>
        <dbReference type="PROSITE-ProRule" id="PRU00464"/>
    </source>
</evidence>